<dbReference type="Proteomes" id="UP001042704">
    <property type="component" value="Chromosome"/>
</dbReference>
<evidence type="ECO:0000256" key="1">
    <source>
        <dbReference type="SAM" id="MobiDB-lite"/>
    </source>
</evidence>
<protein>
    <recommendedName>
        <fullName evidence="4">Beta-propeller domain-containing protein</fullName>
    </recommendedName>
</protein>
<evidence type="ECO:0008006" key="4">
    <source>
        <dbReference type="Google" id="ProtNLM"/>
    </source>
</evidence>
<reference evidence="2" key="2">
    <citation type="submission" date="2019-02" db="EMBL/GenBank/DDBJ databases">
        <authorList>
            <person name="Chen S.-C."/>
            <person name="Chien H.-H."/>
            <person name="Lai M.-C."/>
        </authorList>
    </citation>
    <scope>NUCLEOTIDE SEQUENCE</scope>
    <source>
        <strain evidence="2">N2F9704</strain>
    </source>
</reference>
<organism evidence="2 3">
    <name type="scientific">Methanofollis aquaemaris</name>
    <dbReference type="NCBI Taxonomy" id="126734"/>
    <lineage>
        <taxon>Archaea</taxon>
        <taxon>Methanobacteriati</taxon>
        <taxon>Methanobacteriota</taxon>
        <taxon>Stenosarchaea group</taxon>
        <taxon>Methanomicrobia</taxon>
        <taxon>Methanomicrobiales</taxon>
        <taxon>Methanomicrobiaceae</taxon>
        <taxon>Methanofollis</taxon>
    </lineage>
</organism>
<reference evidence="2" key="1">
    <citation type="journal article" date="2001" name="Int. J. Syst. Evol. Microbiol.">
        <title>Methanofollis aquaemaris sp. nov., a methanogen isolated from an aquaculture fish pond.</title>
        <authorList>
            <person name="Lai M.C."/>
            <person name="Chen S.C."/>
        </authorList>
    </citation>
    <scope>NUCLEOTIDE SEQUENCE</scope>
    <source>
        <strain evidence="2">N2F9704</strain>
    </source>
</reference>
<dbReference type="PIRSF" id="PIRSF006425">
    <property type="entry name" value="UCP006425_WD40"/>
    <property type="match status" value="1"/>
</dbReference>
<dbReference type="GeneID" id="76423703"/>
<dbReference type="RefSeq" id="WP_265582271.1">
    <property type="nucleotide sequence ID" value="NZ_CP036172.1"/>
</dbReference>
<dbReference type="InterPro" id="IPR019198">
    <property type="entry name" value="Beta_propeller_containing"/>
</dbReference>
<dbReference type="AlphaFoldDB" id="A0A8A3S4Q6"/>
<dbReference type="InterPro" id="IPR014441">
    <property type="entry name" value="UCP006425_b-propeller"/>
</dbReference>
<proteinExistence type="predicted"/>
<gene>
    <name evidence="2" type="ORF">RJ40_05050</name>
</gene>
<keyword evidence="3" id="KW-1185">Reference proteome</keyword>
<accession>A0A8A3S4Q6</accession>
<evidence type="ECO:0000313" key="3">
    <source>
        <dbReference type="Proteomes" id="UP001042704"/>
    </source>
</evidence>
<feature type="region of interest" description="Disordered" evidence="1">
    <location>
        <begin position="57"/>
        <end position="94"/>
    </location>
</feature>
<dbReference type="EMBL" id="CP036172">
    <property type="protein sequence ID" value="QSZ66903.1"/>
    <property type="molecule type" value="Genomic_DNA"/>
</dbReference>
<dbReference type="KEGG" id="maqe:RJ40_05050"/>
<sequence length="601" mass="64419">MDRWIFLPLIGAILIILVGGLALVLPDAGEEIEESGLRAFSSDDEVIVFLKEHARDPSRESTGQIMPGTATEGVKAPTSAPPAPLAPGAGGVDHSSTNVQVAGVDEADIVKNDGEFLYILREDEFVIVRAVPPDEAAVVGRTAVDGRPRALFLEGDRLVVFTEEMQDDLVTPEGSVAPVPVHRTVTLARIWSVEDPANPHLIDTVTITGTFQEARLIDSEVWLMTVEHPQYPVYPLPEAGGIRPPMYTPPMPQRYYAFHTLASFPVAGGREASAVSFLLGEGGTMYVSEKNLYIAYHDRPAGRSVIHRFALTSGGAAYAATGMVNGTVKNQFSMDETGDTLRVATTSFQGNSTSGVYLLDDRMEVRGALEGIAPGERIYASRFIGDRLYLVTFRQIDPLFVIDLSGTKPAVLGALKIPGYSEYLHPCGDHCLIGVGRETTVNEWGGTVTGGLKVALFDVGNVSAPAVIDTAVIGTGRTHSPALDDHKAFFFDERRGVLALPVSDRDRDGTGYSTPWNGAYIFTVSEKDGIDHIGTVTHEPSWEGRVERTVRFGETLATVSEQSIVLTALPDCTRAGAVVLGGPTAPPPVQTGVPMPTEEIG</sequence>
<dbReference type="Pfam" id="PF09826">
    <property type="entry name" value="Beta_propel"/>
    <property type="match status" value="1"/>
</dbReference>
<evidence type="ECO:0000313" key="2">
    <source>
        <dbReference type="EMBL" id="QSZ66903.1"/>
    </source>
</evidence>
<name>A0A8A3S4Q6_9EURY</name>